<protein>
    <recommendedName>
        <fullName evidence="7">TF-B3 domain-containing protein</fullName>
    </recommendedName>
</protein>
<dbReference type="InterPro" id="IPR003340">
    <property type="entry name" value="B3_DNA-bd"/>
</dbReference>
<comment type="subcellular location">
    <subcellularLocation>
        <location evidence="1">Nucleus</location>
    </subcellularLocation>
</comment>
<keyword evidence="5" id="KW-0539">Nucleus</keyword>
<dbReference type="SMART" id="SM01019">
    <property type="entry name" value="B3"/>
    <property type="match status" value="1"/>
</dbReference>
<reference evidence="8 9" key="1">
    <citation type="submission" date="2018-04" db="EMBL/GenBank/DDBJ databases">
        <authorList>
            <person name="Vogel A."/>
        </authorList>
    </citation>
    <scope>NUCLEOTIDE SEQUENCE [LARGE SCALE GENOMIC DNA]</scope>
</reference>
<keyword evidence="3" id="KW-0238">DNA-binding</keyword>
<dbReference type="Gene3D" id="2.40.330.10">
    <property type="entry name" value="DNA-binding pseudobarrel domain"/>
    <property type="match status" value="1"/>
</dbReference>
<feature type="coiled-coil region" evidence="6">
    <location>
        <begin position="387"/>
        <end position="435"/>
    </location>
</feature>
<evidence type="ECO:0000256" key="3">
    <source>
        <dbReference type="ARBA" id="ARBA00023125"/>
    </source>
</evidence>
<gene>
    <name evidence="8" type="ORF">CCAM_LOCUS5990</name>
</gene>
<dbReference type="InterPro" id="IPR044837">
    <property type="entry name" value="REM16-like"/>
</dbReference>
<dbReference type="EMBL" id="OOIL02000382">
    <property type="protein sequence ID" value="VFQ64214.1"/>
    <property type="molecule type" value="Genomic_DNA"/>
</dbReference>
<dbReference type="Proteomes" id="UP000595140">
    <property type="component" value="Unassembled WGS sequence"/>
</dbReference>
<keyword evidence="4" id="KW-0804">Transcription</keyword>
<keyword evidence="6" id="KW-0175">Coiled coil</keyword>
<dbReference type="GO" id="GO:0003677">
    <property type="term" value="F:DNA binding"/>
    <property type="evidence" value="ECO:0007669"/>
    <property type="project" value="UniProtKB-KW"/>
</dbReference>
<dbReference type="PANTHER" id="PTHR31391">
    <property type="entry name" value="B3 DOMAIN-CONTAINING PROTEIN OS11G0197600-RELATED"/>
    <property type="match status" value="1"/>
</dbReference>
<evidence type="ECO:0000259" key="7">
    <source>
        <dbReference type="PROSITE" id="PS50863"/>
    </source>
</evidence>
<keyword evidence="9" id="KW-1185">Reference proteome</keyword>
<dbReference type="PROSITE" id="PS50863">
    <property type="entry name" value="B3"/>
    <property type="match status" value="1"/>
</dbReference>
<dbReference type="OrthoDB" id="1909330at2759"/>
<dbReference type="PANTHER" id="PTHR31391:SF168">
    <property type="entry name" value="B3 DOMAIN-CONTAINING PROTEIN REM16-LIKE"/>
    <property type="match status" value="1"/>
</dbReference>
<evidence type="ECO:0000256" key="6">
    <source>
        <dbReference type="SAM" id="Coils"/>
    </source>
</evidence>
<dbReference type="CDD" id="cd10017">
    <property type="entry name" value="B3_DNA"/>
    <property type="match status" value="1"/>
</dbReference>
<dbReference type="SUPFAM" id="SSF101936">
    <property type="entry name" value="DNA-binding pseudobarrel domain"/>
    <property type="match status" value="1"/>
</dbReference>
<accession>A0A484KJX5</accession>
<feature type="domain" description="TF-B3" evidence="7">
    <location>
        <begin position="78"/>
        <end position="169"/>
    </location>
</feature>
<evidence type="ECO:0000256" key="4">
    <source>
        <dbReference type="ARBA" id="ARBA00023163"/>
    </source>
</evidence>
<dbReference type="GO" id="GO:0005634">
    <property type="term" value="C:nucleus"/>
    <property type="evidence" value="ECO:0007669"/>
    <property type="project" value="UniProtKB-SubCell"/>
</dbReference>
<keyword evidence="2" id="KW-0805">Transcription regulation</keyword>
<dbReference type="Pfam" id="PF02362">
    <property type="entry name" value="B3"/>
    <property type="match status" value="1"/>
</dbReference>
<evidence type="ECO:0000256" key="5">
    <source>
        <dbReference type="ARBA" id="ARBA00023242"/>
    </source>
</evidence>
<proteinExistence type="predicted"/>
<dbReference type="AlphaFoldDB" id="A0A484KJX5"/>
<evidence type="ECO:0000256" key="1">
    <source>
        <dbReference type="ARBA" id="ARBA00004123"/>
    </source>
</evidence>
<name>A0A484KJX5_9ASTE</name>
<evidence type="ECO:0000313" key="8">
    <source>
        <dbReference type="EMBL" id="VFQ64214.1"/>
    </source>
</evidence>
<evidence type="ECO:0000313" key="9">
    <source>
        <dbReference type="Proteomes" id="UP000595140"/>
    </source>
</evidence>
<evidence type="ECO:0000256" key="2">
    <source>
        <dbReference type="ARBA" id="ARBA00023015"/>
    </source>
</evidence>
<dbReference type="InterPro" id="IPR015300">
    <property type="entry name" value="DNA-bd_pseudobarrel_sf"/>
</dbReference>
<organism evidence="8 9">
    <name type="scientific">Cuscuta campestris</name>
    <dbReference type="NCBI Taxonomy" id="132261"/>
    <lineage>
        <taxon>Eukaryota</taxon>
        <taxon>Viridiplantae</taxon>
        <taxon>Streptophyta</taxon>
        <taxon>Embryophyta</taxon>
        <taxon>Tracheophyta</taxon>
        <taxon>Spermatophyta</taxon>
        <taxon>Magnoliopsida</taxon>
        <taxon>eudicotyledons</taxon>
        <taxon>Gunneridae</taxon>
        <taxon>Pentapetalae</taxon>
        <taxon>asterids</taxon>
        <taxon>lamiids</taxon>
        <taxon>Solanales</taxon>
        <taxon>Convolvulaceae</taxon>
        <taxon>Cuscuteae</taxon>
        <taxon>Cuscuta</taxon>
        <taxon>Cuscuta subgen. Grammica</taxon>
        <taxon>Cuscuta sect. Cleistogrammica</taxon>
    </lineage>
</organism>
<sequence>MLSRMINSFMCVEKLSLAVIQTISKHIAGFSYTSRIQYCSSEAKVNTTSDPHGIAVNSLSLQQTHGVRENSSHQCPNFFKQLLKSHLTGKFCLNLPKKFCDEHLPSNDGTIILVDEDELEYSMRYSARRNRFGSGWKGFCMAHKLRESDALVFHLIEPCKFKVYIQRASKASEDDGASGLQNFSFQNSQPINTVKIEDQIEGNVQINATARAEYLSSSAVDNPQEKKKARLVSDSRPVMDQSQFVGDSDIFVPDVHEGIIRCSESVAYFKDVNGFEDFTIQVDGVILDSEIPLDLRIKYYELCVSQKMYLHESLIKGISSKLAAVMISETVNIADATKAANLATSLHHLECWGKTLKAFEDLGMPVGFILDRLNKLVSLSLESQAVIQSKKMHMTQVDEEIRNLEATAVNAKAVIGRLEAELEALKLKIVKLGLEFQGLTASPW</sequence>